<proteinExistence type="inferred from homology"/>
<dbReference type="EMBL" id="CP046236">
    <property type="protein sequence ID" value="WFD48403.1"/>
    <property type="molecule type" value="Genomic_DNA"/>
</dbReference>
<organism evidence="6 7">
    <name type="scientific">Malassezia furfur</name>
    <name type="common">Pityriasis versicolor infection agent</name>
    <name type="synonym">Pityrosporum furfur</name>
    <dbReference type="NCBI Taxonomy" id="55194"/>
    <lineage>
        <taxon>Eukaryota</taxon>
        <taxon>Fungi</taxon>
        <taxon>Dikarya</taxon>
        <taxon>Basidiomycota</taxon>
        <taxon>Ustilaginomycotina</taxon>
        <taxon>Malasseziomycetes</taxon>
        <taxon>Malasseziales</taxon>
        <taxon>Malasseziaceae</taxon>
        <taxon>Malassezia</taxon>
    </lineage>
</organism>
<comment type="similarity">
    <text evidence="1">Belongs to the universal ribosomal protein uL23 family.</text>
</comment>
<evidence type="ECO:0000256" key="1">
    <source>
        <dbReference type="ARBA" id="ARBA00006700"/>
    </source>
</evidence>
<evidence type="ECO:0000256" key="5">
    <source>
        <dbReference type="SAM" id="MobiDB-lite"/>
    </source>
</evidence>
<dbReference type="SUPFAM" id="SSF54189">
    <property type="entry name" value="Ribosomal proteins S24e, L23 and L15e"/>
    <property type="match status" value="1"/>
</dbReference>
<sequence>MSLVGKSVRGLLRYAPLRVPRSARALARPLTTYASRWRPDVARTATPTADAPPAAAGASPASAAASAAPAPDAHAQARKLLRWHYLEPSARVELESFLASAPSTAAPPAWLASELVCARAYRTARSRGWLPSDADLKRVGYDTLDAFLDRELATLRTSLEAGDVGRCTLEELESMDIQEQADLLLLPVWQQMPAEARDAALLRAAFDSVRKLGWRAGFSAGYPGSPVASQPRARADSAAWRRLQEDEAARAWEAWQALTPEQRRAEWDTAWQQRDRSMVYVDDAPTTRVLGSVAPRWYTEPQRAGQLQFLPNFPVRLVRNYTPAGQAYDPWKATFRVPLNVHKHTLRSFLLAVYGLRTTWARSMVYRSRVVFNVQKMRRTYGRDRTFKKVEVGLLEPFVFPGLSKEFLRTHLFSQEMMYEERRMMLKMTKGRRWRARKSIRGLSDAIDRNYAYQNAGAPDTQPGAKPTAQLLTRSGSIPTARHGNILAVLAERRKERLARVQQYIDEQKNKA</sequence>
<dbReference type="Gene3D" id="3.30.70.330">
    <property type="match status" value="1"/>
</dbReference>
<keyword evidence="3" id="KW-0687">Ribonucleoprotein</keyword>
<dbReference type="PANTHER" id="PTHR12059:SF5">
    <property type="entry name" value="LARGE RIBOSOMAL SUBUNIT PROTEIN UL23M"/>
    <property type="match status" value="1"/>
</dbReference>
<keyword evidence="7" id="KW-1185">Reference proteome</keyword>
<feature type="compositionally biased region" description="Low complexity" evidence="5">
    <location>
        <begin position="42"/>
        <end position="69"/>
    </location>
</feature>
<reference evidence="6 7" key="1">
    <citation type="journal article" date="2020" name="Elife">
        <title>Loss of centromere function drives karyotype evolution in closely related Malassezia species.</title>
        <authorList>
            <person name="Sankaranarayanan S.R."/>
            <person name="Ianiri G."/>
            <person name="Coelho M.A."/>
            <person name="Reza M.H."/>
            <person name="Thimmappa B.C."/>
            <person name="Ganguly P."/>
            <person name="Vadnala R.N."/>
            <person name="Sun S."/>
            <person name="Siddharthan R."/>
            <person name="Tellgren-Roth C."/>
            <person name="Dawson T.L."/>
            <person name="Heitman J."/>
            <person name="Sanyal K."/>
        </authorList>
    </citation>
    <scope>NUCLEOTIDE SEQUENCE [LARGE SCALE GENOMIC DNA]</scope>
    <source>
        <strain evidence="6">CBS14141</strain>
    </source>
</reference>
<name>A0ABY8ESA1_MALFU</name>
<keyword evidence="2" id="KW-0689">Ribosomal protein</keyword>
<evidence type="ECO:0000313" key="6">
    <source>
        <dbReference type="EMBL" id="WFD48403.1"/>
    </source>
</evidence>
<protein>
    <recommendedName>
        <fullName evidence="4">Large ribosomal subunit protein uL23m</fullName>
    </recommendedName>
</protein>
<feature type="region of interest" description="Disordered" evidence="5">
    <location>
        <begin position="38"/>
        <end position="69"/>
    </location>
</feature>
<gene>
    <name evidence="6" type="ORF">GLX27_003073</name>
</gene>
<evidence type="ECO:0000256" key="4">
    <source>
        <dbReference type="ARBA" id="ARBA00039977"/>
    </source>
</evidence>
<evidence type="ECO:0000256" key="3">
    <source>
        <dbReference type="ARBA" id="ARBA00023274"/>
    </source>
</evidence>
<dbReference type="InterPro" id="IPR012678">
    <property type="entry name" value="Ribosomal_uL23/eL15/eS24_sf"/>
</dbReference>
<dbReference type="Proteomes" id="UP000818624">
    <property type="component" value="Chromosome 3"/>
</dbReference>
<dbReference type="InterPro" id="IPR013025">
    <property type="entry name" value="Ribosomal_uL23-like"/>
</dbReference>
<accession>A0ABY8ESA1</accession>
<evidence type="ECO:0000313" key="7">
    <source>
        <dbReference type="Proteomes" id="UP000818624"/>
    </source>
</evidence>
<dbReference type="PANTHER" id="PTHR12059">
    <property type="entry name" value="RIBOSOMAL PROTEIN L23-RELATED"/>
    <property type="match status" value="1"/>
</dbReference>
<evidence type="ECO:0000256" key="2">
    <source>
        <dbReference type="ARBA" id="ARBA00022980"/>
    </source>
</evidence>
<dbReference type="InterPro" id="IPR012677">
    <property type="entry name" value="Nucleotide-bd_a/b_plait_sf"/>
</dbReference>